<evidence type="ECO:0000256" key="3">
    <source>
        <dbReference type="ARBA" id="ARBA00022679"/>
    </source>
</evidence>
<dbReference type="PANTHER" id="PTHR42700">
    <property type="entry name" value="SULFATE ADENYLYLTRANSFERASE"/>
    <property type="match status" value="1"/>
</dbReference>
<gene>
    <name evidence="9" type="primary">cysC</name>
    <name evidence="9" type="ORF">HIJ39_02635</name>
</gene>
<keyword evidence="5" id="KW-0067">ATP-binding</keyword>
<keyword evidence="3 9" id="KW-0808">Transferase</keyword>
<dbReference type="CDD" id="cd02027">
    <property type="entry name" value="APSK"/>
    <property type="match status" value="1"/>
</dbReference>
<dbReference type="InterPro" id="IPR027417">
    <property type="entry name" value="P-loop_NTPase"/>
</dbReference>
<dbReference type="Pfam" id="PF01747">
    <property type="entry name" value="ATP-sulfurylase"/>
    <property type="match status" value="1"/>
</dbReference>
<evidence type="ECO:0000313" key="9">
    <source>
        <dbReference type="EMBL" id="NMP21258.1"/>
    </source>
</evidence>
<dbReference type="EC" id="2.7.1.25" evidence="2"/>
<dbReference type="InterPro" id="IPR025980">
    <property type="entry name" value="ATP-Sase_PUA-like_dom"/>
</dbReference>
<comment type="caution">
    <text evidence="9">The sequence shown here is derived from an EMBL/GenBank/DDBJ whole genome shotgun (WGS) entry which is preliminary data.</text>
</comment>
<evidence type="ECO:0000259" key="7">
    <source>
        <dbReference type="Pfam" id="PF01747"/>
    </source>
</evidence>
<evidence type="ECO:0000256" key="4">
    <source>
        <dbReference type="ARBA" id="ARBA00022741"/>
    </source>
</evidence>
<dbReference type="InterPro" id="IPR050512">
    <property type="entry name" value="Sulf_AdTrans/APS_kinase"/>
</dbReference>
<dbReference type="Gene3D" id="3.10.400.10">
    <property type="entry name" value="Sulfate adenylyltransferase"/>
    <property type="match status" value="1"/>
</dbReference>
<evidence type="ECO:0000256" key="5">
    <source>
        <dbReference type="ARBA" id="ARBA00022840"/>
    </source>
</evidence>
<keyword evidence="9" id="KW-0418">Kinase</keyword>
<evidence type="ECO:0000259" key="6">
    <source>
        <dbReference type="Pfam" id="PF01583"/>
    </source>
</evidence>
<dbReference type="GO" id="GO:0005524">
    <property type="term" value="F:ATP binding"/>
    <property type="evidence" value="ECO:0007669"/>
    <property type="project" value="InterPro"/>
</dbReference>
<dbReference type="RefSeq" id="WP_169096417.1">
    <property type="nucleotide sequence ID" value="NZ_JABBVZ010000005.1"/>
</dbReference>
<dbReference type="InterPro" id="IPR014729">
    <property type="entry name" value="Rossmann-like_a/b/a_fold"/>
</dbReference>
<keyword evidence="10" id="KW-1185">Reference proteome</keyword>
<dbReference type="GO" id="GO:0019379">
    <property type="term" value="P:sulfate assimilation, phosphoadenylyl sulfate reduction by phosphoadenylyl-sulfate reductase (thioredoxin)"/>
    <property type="evidence" value="ECO:0007669"/>
    <property type="project" value="TreeGrafter"/>
</dbReference>
<dbReference type="InterPro" id="IPR024951">
    <property type="entry name" value="Sulfurylase_cat_dom"/>
</dbReference>
<dbReference type="AlphaFoldDB" id="A0A7Y0Q0P5"/>
<dbReference type="GO" id="GO:0005737">
    <property type="term" value="C:cytoplasm"/>
    <property type="evidence" value="ECO:0007669"/>
    <property type="project" value="TreeGrafter"/>
</dbReference>
<evidence type="ECO:0000256" key="2">
    <source>
        <dbReference type="ARBA" id="ARBA00012121"/>
    </source>
</evidence>
<accession>A0A7Y0Q0P5</accession>
<reference evidence="9 10" key="1">
    <citation type="submission" date="2020-04" db="EMBL/GenBank/DDBJ databases">
        <authorList>
            <person name="Zhang R."/>
            <person name="Schippers A."/>
        </authorList>
    </citation>
    <scope>NUCLEOTIDE SEQUENCE [LARGE SCALE GENOMIC DNA]</scope>
    <source>
        <strain evidence="9 10">DSM 109850</strain>
    </source>
</reference>
<feature type="domain" description="ATP-sulfurylase PUA-like" evidence="8">
    <location>
        <begin position="6"/>
        <end position="133"/>
    </location>
</feature>
<dbReference type="SUPFAM" id="SSF52374">
    <property type="entry name" value="Nucleotidylyl transferase"/>
    <property type="match status" value="1"/>
</dbReference>
<comment type="catalytic activity">
    <reaction evidence="1">
        <text>adenosine 5'-phosphosulfate + ATP = 3'-phosphoadenylyl sulfate + ADP + H(+)</text>
        <dbReference type="Rhea" id="RHEA:24152"/>
        <dbReference type="ChEBI" id="CHEBI:15378"/>
        <dbReference type="ChEBI" id="CHEBI:30616"/>
        <dbReference type="ChEBI" id="CHEBI:58243"/>
        <dbReference type="ChEBI" id="CHEBI:58339"/>
        <dbReference type="ChEBI" id="CHEBI:456216"/>
        <dbReference type="EC" id="2.7.1.25"/>
    </reaction>
</comment>
<dbReference type="GO" id="GO:0010134">
    <property type="term" value="P:sulfate assimilation via adenylyl sulfate reduction"/>
    <property type="evidence" value="ECO:0007669"/>
    <property type="project" value="TreeGrafter"/>
</dbReference>
<evidence type="ECO:0000256" key="1">
    <source>
        <dbReference type="ARBA" id="ARBA00001823"/>
    </source>
</evidence>
<dbReference type="Pfam" id="PF14306">
    <property type="entry name" value="PUA_2"/>
    <property type="match status" value="1"/>
</dbReference>
<dbReference type="Gene3D" id="3.40.50.620">
    <property type="entry name" value="HUPs"/>
    <property type="match status" value="1"/>
</dbReference>
<dbReference type="PANTHER" id="PTHR42700:SF1">
    <property type="entry name" value="SULFATE ADENYLYLTRANSFERASE"/>
    <property type="match status" value="1"/>
</dbReference>
<dbReference type="NCBIfam" id="NF003013">
    <property type="entry name" value="PRK03846.1"/>
    <property type="match status" value="1"/>
</dbReference>
<dbReference type="InterPro" id="IPR015947">
    <property type="entry name" value="PUA-like_sf"/>
</dbReference>
<dbReference type="InterPro" id="IPR002891">
    <property type="entry name" value="APS"/>
</dbReference>
<feature type="domain" description="APS kinase" evidence="6">
    <location>
        <begin position="371"/>
        <end position="522"/>
    </location>
</feature>
<dbReference type="SUPFAM" id="SSF52540">
    <property type="entry name" value="P-loop containing nucleoside triphosphate hydrolases"/>
    <property type="match status" value="1"/>
</dbReference>
<dbReference type="Pfam" id="PF01583">
    <property type="entry name" value="APS_kinase"/>
    <property type="match status" value="1"/>
</dbReference>
<sequence>MSEHVWVLTAEQRCDLDLLLVGAFAPLDGFLTAGDYRAVLEHMHLESGELWPVPVVLDVPESFAKEVQPGDDVILCRDDGTPLAALLAGDIYPVDLEEEARLVYGTTNRAHAGVAALMRRHPWYIGGPVRALDLERLELARQVDFLPLYRKPHELIKRFQRLGKPVVAFHTRNAMHGGHYALTKAAQDKVGGHLLLHPTTGPTKPGDLPAAVRLRAIWSLTQSYPDNPDGTPSVTLATLPLAMRMAGPREAVWHALIRQNFGVDYFIVGRAPADPGKNPDRPDGFWYPPFQAQELLSELAPEMRIQPLVFPEYAWDETRRAYLPVTGPDAGMKQLSGTRVRQMLAERKDLPEWYAPSAVREVLHQSYGRNRGAAIFLTGLPAPGKSTLAKALYHVLTLRNERPVTLLDGDVIRRHLSKGLGFSPEDRLENMERVGFVSSLVVRNGGLVVIAMVAPMEEGRARIRAQVEPYGEFLEVYVATPLIECERRDPKGLYRRARSGDINDMTGIQAPYEVPPNPDLTIVSGAQPFYDDLAALLGFLEQRGIVDPVESELLAAVARE</sequence>
<dbReference type="SUPFAM" id="SSF88697">
    <property type="entry name" value="PUA domain-like"/>
    <property type="match status" value="1"/>
</dbReference>
<feature type="domain" description="Sulphate adenylyltransferase catalytic" evidence="7">
    <location>
        <begin position="149"/>
        <end position="365"/>
    </location>
</feature>
<proteinExistence type="predicted"/>
<dbReference type="Proteomes" id="UP000533476">
    <property type="component" value="Unassembled WGS sequence"/>
</dbReference>
<protein>
    <recommendedName>
        <fullName evidence="2">adenylyl-sulfate kinase</fullName>
        <ecNumber evidence="2">2.7.1.25</ecNumber>
    </recommendedName>
</protein>
<dbReference type="Gene3D" id="3.40.50.300">
    <property type="entry name" value="P-loop containing nucleotide triphosphate hydrolases"/>
    <property type="match status" value="1"/>
</dbReference>
<dbReference type="GO" id="GO:0004020">
    <property type="term" value="F:adenylylsulfate kinase activity"/>
    <property type="evidence" value="ECO:0007669"/>
    <property type="project" value="UniProtKB-EC"/>
</dbReference>
<evidence type="ECO:0000313" key="10">
    <source>
        <dbReference type="Proteomes" id="UP000533476"/>
    </source>
</evidence>
<organism evidence="9 10">
    <name type="scientific">Sulfobacillus harzensis</name>
    <dbReference type="NCBI Taxonomy" id="2729629"/>
    <lineage>
        <taxon>Bacteria</taxon>
        <taxon>Bacillati</taxon>
        <taxon>Bacillota</taxon>
        <taxon>Clostridia</taxon>
        <taxon>Eubacteriales</taxon>
        <taxon>Clostridiales Family XVII. Incertae Sedis</taxon>
        <taxon>Sulfobacillus</taxon>
    </lineage>
</organism>
<dbReference type="GO" id="GO:0004781">
    <property type="term" value="F:sulfate adenylyltransferase (ATP) activity"/>
    <property type="evidence" value="ECO:0007669"/>
    <property type="project" value="InterPro"/>
</dbReference>
<dbReference type="NCBIfam" id="TIGR00455">
    <property type="entry name" value="apsK"/>
    <property type="match status" value="1"/>
</dbReference>
<name>A0A7Y0Q0P5_9FIRM</name>
<keyword evidence="4" id="KW-0547">Nucleotide-binding</keyword>
<evidence type="ECO:0000259" key="8">
    <source>
        <dbReference type="Pfam" id="PF14306"/>
    </source>
</evidence>
<dbReference type="InterPro" id="IPR059117">
    <property type="entry name" value="APS_kinase_dom"/>
</dbReference>
<dbReference type="EMBL" id="JABBVZ010000005">
    <property type="protein sequence ID" value="NMP21258.1"/>
    <property type="molecule type" value="Genomic_DNA"/>
</dbReference>